<dbReference type="RefSeq" id="WP_076220590.1">
    <property type="nucleotide sequence ID" value="NZ_MPVP01000409.1"/>
</dbReference>
<feature type="transmembrane region" description="Helical" evidence="6">
    <location>
        <begin position="159"/>
        <end position="176"/>
    </location>
</feature>
<dbReference type="PANTHER" id="PTHR30250:SF11">
    <property type="entry name" value="O-ANTIGEN TRANSPORTER-RELATED"/>
    <property type="match status" value="1"/>
</dbReference>
<evidence type="ECO:0000256" key="2">
    <source>
        <dbReference type="ARBA" id="ARBA00022475"/>
    </source>
</evidence>
<evidence type="ECO:0000313" key="8">
    <source>
        <dbReference type="Proteomes" id="UP000187158"/>
    </source>
</evidence>
<accession>A0ABX3GE57</accession>
<comment type="subcellular location">
    <subcellularLocation>
        <location evidence="1">Cell membrane</location>
        <topology evidence="1">Multi-pass membrane protein</topology>
    </subcellularLocation>
</comment>
<evidence type="ECO:0000256" key="1">
    <source>
        <dbReference type="ARBA" id="ARBA00004651"/>
    </source>
</evidence>
<evidence type="ECO:0000256" key="5">
    <source>
        <dbReference type="ARBA" id="ARBA00023136"/>
    </source>
</evidence>
<protein>
    <submittedName>
        <fullName evidence="7">Sugar isomerase</fullName>
    </submittedName>
</protein>
<keyword evidence="8" id="KW-1185">Reference proteome</keyword>
<proteinExistence type="predicted"/>
<dbReference type="GO" id="GO:0016853">
    <property type="term" value="F:isomerase activity"/>
    <property type="evidence" value="ECO:0007669"/>
    <property type="project" value="UniProtKB-KW"/>
</dbReference>
<feature type="transmembrane region" description="Helical" evidence="6">
    <location>
        <begin position="120"/>
        <end position="139"/>
    </location>
</feature>
<feature type="transmembrane region" description="Helical" evidence="6">
    <location>
        <begin position="96"/>
        <end position="114"/>
    </location>
</feature>
<evidence type="ECO:0000313" key="7">
    <source>
        <dbReference type="EMBL" id="OMD07212.1"/>
    </source>
</evidence>
<feature type="non-terminal residue" evidence="7">
    <location>
        <position position="427"/>
    </location>
</feature>
<dbReference type="Proteomes" id="UP000187158">
    <property type="component" value="Unassembled WGS sequence"/>
</dbReference>
<reference evidence="7 8" key="1">
    <citation type="submission" date="2016-11" db="EMBL/GenBank/DDBJ databases">
        <title>Paenibacillus species isolates.</title>
        <authorList>
            <person name="Beno S.M."/>
        </authorList>
    </citation>
    <scope>NUCLEOTIDE SEQUENCE [LARGE SCALE GENOMIC DNA]</scope>
    <source>
        <strain evidence="7 8">FSL H7-0433</strain>
    </source>
</reference>
<dbReference type="EMBL" id="MPVP01000409">
    <property type="protein sequence ID" value="OMD07212.1"/>
    <property type="molecule type" value="Genomic_DNA"/>
</dbReference>
<feature type="transmembrane region" description="Helical" evidence="6">
    <location>
        <begin position="302"/>
        <end position="323"/>
    </location>
</feature>
<feature type="transmembrane region" description="Helical" evidence="6">
    <location>
        <begin position="182"/>
        <end position="202"/>
    </location>
</feature>
<keyword evidence="5 6" id="KW-0472">Membrane</keyword>
<feature type="transmembrane region" description="Helical" evidence="6">
    <location>
        <begin position="242"/>
        <end position="260"/>
    </location>
</feature>
<feature type="transmembrane region" description="Helical" evidence="6">
    <location>
        <begin position="7"/>
        <end position="27"/>
    </location>
</feature>
<dbReference type="PANTHER" id="PTHR30250">
    <property type="entry name" value="PST FAMILY PREDICTED COLANIC ACID TRANSPORTER"/>
    <property type="match status" value="1"/>
</dbReference>
<gene>
    <name evidence="7" type="ORF">BSO21_30345</name>
</gene>
<organism evidence="7 8">
    <name type="scientific">Paenibacillus odorifer</name>
    <dbReference type="NCBI Taxonomy" id="189426"/>
    <lineage>
        <taxon>Bacteria</taxon>
        <taxon>Bacillati</taxon>
        <taxon>Bacillota</taxon>
        <taxon>Bacilli</taxon>
        <taxon>Bacillales</taxon>
        <taxon>Paenibacillaceae</taxon>
        <taxon>Paenibacillus</taxon>
    </lineage>
</organism>
<keyword evidence="3 6" id="KW-0812">Transmembrane</keyword>
<evidence type="ECO:0000256" key="6">
    <source>
        <dbReference type="SAM" id="Phobius"/>
    </source>
</evidence>
<sequence length="427" mass="47700">MKAKRSILNLSFGLGSQLITIILGFFIPRLIMVNYGSEANGLIASIVQIISYLALLEAGVGAASIQALYKPVASDNKNNINSILAATSSYYKKTGIYYFFAVLLLAIVYPLVISSEIDKLSIMVIILLTGMGGAINYYFQGKFKVLLAAEGKSYVETSIVTVANIMNSLIRILLLLQGVDIIAVQASYFILTLLQIIAFYIYMNKNYKWINLNLKPDYEAIGQKNSVLVHEISYLVFRNTDVLILTIFTNLKIVSIYVMYNMIFTIVDNIVQTINGSVKAALGQSYHESKEAFIKFYDAYEVYFMGLIFSILTVAYILILPFMKLYTAGVNDVNYIDMWLPVLFVVIKLLTNARTSSNNVITIAGHFKKTQNRSILESAINLVASVVFVIFMGIYGVLMGTIVALLYRSIDIVIYASKHLLDRSPWV</sequence>
<dbReference type="InterPro" id="IPR050833">
    <property type="entry name" value="Poly_Biosynth_Transport"/>
</dbReference>
<keyword evidence="7" id="KW-0413">Isomerase</keyword>
<name>A0ABX3GE57_9BACL</name>
<feature type="transmembrane region" description="Helical" evidence="6">
    <location>
        <begin position="382"/>
        <end position="407"/>
    </location>
</feature>
<keyword evidence="2" id="KW-1003">Cell membrane</keyword>
<evidence type="ECO:0000256" key="4">
    <source>
        <dbReference type="ARBA" id="ARBA00022989"/>
    </source>
</evidence>
<evidence type="ECO:0000256" key="3">
    <source>
        <dbReference type="ARBA" id="ARBA00022692"/>
    </source>
</evidence>
<comment type="caution">
    <text evidence="7">The sequence shown here is derived from an EMBL/GenBank/DDBJ whole genome shotgun (WGS) entry which is preliminary data.</text>
</comment>
<keyword evidence="4 6" id="KW-1133">Transmembrane helix</keyword>
<feature type="transmembrane region" description="Helical" evidence="6">
    <location>
        <begin position="335"/>
        <end position="351"/>
    </location>
</feature>